<comment type="caution">
    <text evidence="2">The sequence shown here is derived from an EMBL/GenBank/DDBJ whole genome shotgun (WGS) entry which is preliminary data.</text>
</comment>
<sequence>MMPELIKTRIELPEMLVLEILLKLHVKSLTRFRCVCKPWYSSFETHHFITKHYQNNLKNSNLNLLFKRCHGDTRDDIHYFSQLSTDKDQNFRVKQTIHLPVFENLVHAPSIYGPCKGILCLGDLGGIGNNVALWNPSNREFKILPQSKVQRPPGLLEFTSINCLGFGYASQTDDFKVVRFVTYYFEENLDEGLLADWTTQVELYSLKNDSWKEIPFPGVHAFASTLFNNYVNGFIYCHAVAVVHHILSFDMVNEKFLTSQLPEFGGTLEQYYLELLDFNGLLGAIFYPREGTDKSFDLWVMNGSWTKQLSVESILGVERPLGFWKNGELFLESSNQELVLFDPSIQELRNLGIHAYKETMHITAYVESLDPLNGRSENEECIIRRPAEGESN</sequence>
<dbReference type="PANTHER" id="PTHR31672:SF13">
    <property type="entry name" value="F-BOX PROTEIN CPR30-LIKE"/>
    <property type="match status" value="1"/>
</dbReference>
<dbReference type="InterPro" id="IPR050796">
    <property type="entry name" value="SCF_F-box_component"/>
</dbReference>
<protein>
    <recommendedName>
        <fullName evidence="1">F-box domain-containing protein</fullName>
    </recommendedName>
</protein>
<evidence type="ECO:0000313" key="2">
    <source>
        <dbReference type="EMBL" id="KAE8674665.1"/>
    </source>
</evidence>
<proteinExistence type="predicted"/>
<dbReference type="InterPro" id="IPR017451">
    <property type="entry name" value="F-box-assoc_interact_dom"/>
</dbReference>
<dbReference type="SUPFAM" id="SSF81383">
    <property type="entry name" value="F-box domain"/>
    <property type="match status" value="1"/>
</dbReference>
<dbReference type="Pfam" id="PF00646">
    <property type="entry name" value="F-box"/>
    <property type="match status" value="1"/>
</dbReference>
<dbReference type="EMBL" id="VEPZ02001415">
    <property type="protein sequence ID" value="KAE8674665.1"/>
    <property type="molecule type" value="Genomic_DNA"/>
</dbReference>
<feature type="domain" description="F-box" evidence="1">
    <location>
        <begin position="12"/>
        <end position="52"/>
    </location>
</feature>
<dbReference type="NCBIfam" id="TIGR01640">
    <property type="entry name" value="F_box_assoc_1"/>
    <property type="match status" value="1"/>
</dbReference>
<evidence type="ECO:0000259" key="1">
    <source>
        <dbReference type="SMART" id="SM00256"/>
    </source>
</evidence>
<dbReference type="InterPro" id="IPR013187">
    <property type="entry name" value="F-box-assoc_dom_typ3"/>
</dbReference>
<dbReference type="CDD" id="cd22157">
    <property type="entry name" value="F-box_AtFBW1-like"/>
    <property type="match status" value="1"/>
</dbReference>
<reference evidence="2" key="1">
    <citation type="submission" date="2019-09" db="EMBL/GenBank/DDBJ databases">
        <title>Draft genome information of white flower Hibiscus syriacus.</title>
        <authorList>
            <person name="Kim Y.-M."/>
        </authorList>
    </citation>
    <scope>NUCLEOTIDE SEQUENCE [LARGE SCALE GENOMIC DNA]</scope>
    <source>
        <strain evidence="2">YM2019G1</strain>
    </source>
</reference>
<keyword evidence="3" id="KW-1185">Reference proteome</keyword>
<dbReference type="Gene3D" id="1.20.1280.50">
    <property type="match status" value="1"/>
</dbReference>
<dbReference type="InterPro" id="IPR001810">
    <property type="entry name" value="F-box_dom"/>
</dbReference>
<evidence type="ECO:0000313" key="3">
    <source>
        <dbReference type="Proteomes" id="UP000436088"/>
    </source>
</evidence>
<organism evidence="2 3">
    <name type="scientific">Hibiscus syriacus</name>
    <name type="common">Rose of Sharon</name>
    <dbReference type="NCBI Taxonomy" id="106335"/>
    <lineage>
        <taxon>Eukaryota</taxon>
        <taxon>Viridiplantae</taxon>
        <taxon>Streptophyta</taxon>
        <taxon>Embryophyta</taxon>
        <taxon>Tracheophyta</taxon>
        <taxon>Spermatophyta</taxon>
        <taxon>Magnoliopsida</taxon>
        <taxon>eudicotyledons</taxon>
        <taxon>Gunneridae</taxon>
        <taxon>Pentapetalae</taxon>
        <taxon>rosids</taxon>
        <taxon>malvids</taxon>
        <taxon>Malvales</taxon>
        <taxon>Malvaceae</taxon>
        <taxon>Malvoideae</taxon>
        <taxon>Hibiscus</taxon>
    </lineage>
</organism>
<gene>
    <name evidence="2" type="ORF">F3Y22_tig00111741pilonHSYRG00130</name>
</gene>
<dbReference type="Proteomes" id="UP000436088">
    <property type="component" value="Unassembled WGS sequence"/>
</dbReference>
<name>A0A6A2Y2H5_HIBSY</name>
<dbReference type="Pfam" id="PF08268">
    <property type="entry name" value="FBA_3"/>
    <property type="match status" value="1"/>
</dbReference>
<dbReference type="AlphaFoldDB" id="A0A6A2Y2H5"/>
<dbReference type="InterPro" id="IPR036047">
    <property type="entry name" value="F-box-like_dom_sf"/>
</dbReference>
<dbReference type="SMART" id="SM00256">
    <property type="entry name" value="FBOX"/>
    <property type="match status" value="1"/>
</dbReference>
<accession>A0A6A2Y2H5</accession>
<dbReference type="PANTHER" id="PTHR31672">
    <property type="entry name" value="BNACNNG10540D PROTEIN"/>
    <property type="match status" value="1"/>
</dbReference>